<reference evidence="2 3" key="1">
    <citation type="submission" date="2019-02" db="EMBL/GenBank/DDBJ databases">
        <title>Genome sequencing of the rare red list fungi Antrodiella citrinella (Flaviporus citrinellus).</title>
        <authorList>
            <person name="Buettner E."/>
            <person name="Kellner H."/>
        </authorList>
    </citation>
    <scope>NUCLEOTIDE SEQUENCE [LARGE SCALE GENOMIC DNA]</scope>
    <source>
        <strain evidence="2 3">DSM 108506</strain>
    </source>
</reference>
<keyword evidence="3" id="KW-1185">Reference proteome</keyword>
<evidence type="ECO:0000256" key="1">
    <source>
        <dbReference type="SAM" id="MobiDB-lite"/>
    </source>
</evidence>
<dbReference type="PANTHER" id="PTHR14614">
    <property type="entry name" value="HEPATOCELLULAR CARCINOMA-ASSOCIATED ANTIGEN"/>
    <property type="match status" value="1"/>
</dbReference>
<evidence type="ECO:0008006" key="4">
    <source>
        <dbReference type="Google" id="ProtNLM"/>
    </source>
</evidence>
<dbReference type="CDD" id="cd02440">
    <property type="entry name" value="AdoMet_MTases"/>
    <property type="match status" value="1"/>
</dbReference>
<dbReference type="PANTHER" id="PTHR14614:SF147">
    <property type="entry name" value="S-ADENOSYLMETHIONINE-DEPENDENT METHYLTRANSFERASE OF THE SEVEN BETA-STRAND FAMILY"/>
    <property type="match status" value="1"/>
</dbReference>
<dbReference type="EMBL" id="SGPM01000073">
    <property type="protein sequence ID" value="THH30640.1"/>
    <property type="molecule type" value="Genomic_DNA"/>
</dbReference>
<dbReference type="Gene3D" id="3.40.50.150">
    <property type="entry name" value="Vaccinia Virus protein VP39"/>
    <property type="match status" value="1"/>
</dbReference>
<evidence type="ECO:0000313" key="3">
    <source>
        <dbReference type="Proteomes" id="UP000308730"/>
    </source>
</evidence>
<dbReference type="SUPFAM" id="SSF53335">
    <property type="entry name" value="S-adenosyl-L-methionine-dependent methyltransferases"/>
    <property type="match status" value="1"/>
</dbReference>
<sequence length="400" mass="44495">MGCTTQVSPISPTACLPPLSRLHSYSLDHITEALANLQIIYLPTRSLHQTISLKRKQLPNHPIHDTSVPDSGYASEEEDDDDDTDHGEDVDILRADSMERDFAIRWLTKFTAQSEDWMYLVEEEENARTMLVDDAAAILSSFSRDEEEPDLTRKFKFSVGRAGKIHMEVELNDASLLSADHTSVGLQSWASSILLSERMCLDPDTWGFMTEGARVLELGAGTGLLSIVAAKLMQPSEPHHIIATDYHPSVLTNLQHNVRTNFPSTSSFSPVDVFKLDWEHPEYDAPLDKPFDVILAADVVYEPEHARWIKSCVKRLLARPSATLQKGGVFWMIIALRPSGRHEGLADTVTEVFPLASKILSSEPGLAILQLSEIGRQSGVGRADESAYLLFKIGWVQTSM</sequence>
<dbReference type="InterPro" id="IPR029063">
    <property type="entry name" value="SAM-dependent_MTases_sf"/>
</dbReference>
<gene>
    <name evidence="2" type="ORF">EUX98_g3567</name>
</gene>
<dbReference type="GO" id="GO:0008757">
    <property type="term" value="F:S-adenosylmethionine-dependent methyltransferase activity"/>
    <property type="evidence" value="ECO:0007669"/>
    <property type="project" value="UniProtKB-ARBA"/>
</dbReference>
<dbReference type="InterPro" id="IPR019410">
    <property type="entry name" value="Methyltransf_16"/>
</dbReference>
<comment type="caution">
    <text evidence="2">The sequence shown here is derived from an EMBL/GenBank/DDBJ whole genome shotgun (WGS) entry which is preliminary data.</text>
</comment>
<dbReference type="OrthoDB" id="433955at2759"/>
<accession>A0A4S4N4F2</accession>
<name>A0A4S4N4F2_9APHY</name>
<protein>
    <recommendedName>
        <fullName evidence="4">Methyltransferase domain-containing protein</fullName>
    </recommendedName>
</protein>
<organism evidence="2 3">
    <name type="scientific">Antrodiella citrinella</name>
    <dbReference type="NCBI Taxonomy" id="2447956"/>
    <lineage>
        <taxon>Eukaryota</taxon>
        <taxon>Fungi</taxon>
        <taxon>Dikarya</taxon>
        <taxon>Basidiomycota</taxon>
        <taxon>Agaricomycotina</taxon>
        <taxon>Agaricomycetes</taxon>
        <taxon>Polyporales</taxon>
        <taxon>Steccherinaceae</taxon>
        <taxon>Antrodiella</taxon>
    </lineage>
</organism>
<feature type="compositionally biased region" description="Acidic residues" evidence="1">
    <location>
        <begin position="75"/>
        <end position="86"/>
    </location>
</feature>
<feature type="region of interest" description="Disordered" evidence="1">
    <location>
        <begin position="58"/>
        <end position="88"/>
    </location>
</feature>
<dbReference type="Pfam" id="PF10294">
    <property type="entry name" value="Methyltransf_16"/>
    <property type="match status" value="1"/>
</dbReference>
<proteinExistence type="predicted"/>
<dbReference type="AlphaFoldDB" id="A0A4S4N4F2"/>
<evidence type="ECO:0000313" key="2">
    <source>
        <dbReference type="EMBL" id="THH30640.1"/>
    </source>
</evidence>
<dbReference type="Proteomes" id="UP000308730">
    <property type="component" value="Unassembled WGS sequence"/>
</dbReference>